<dbReference type="RefSeq" id="XP_060454057.1">
    <property type="nucleotide sequence ID" value="XM_060597133.1"/>
</dbReference>
<accession>A0AA48KZM0</accession>
<evidence type="ECO:0000313" key="2">
    <source>
        <dbReference type="EMBL" id="BEI88791.1"/>
    </source>
</evidence>
<feature type="region of interest" description="Disordered" evidence="1">
    <location>
        <begin position="92"/>
        <end position="138"/>
    </location>
</feature>
<protein>
    <submittedName>
        <fullName evidence="2">Uncharacterized protein</fullName>
    </submittedName>
</protein>
<organism evidence="2 3">
    <name type="scientific">Cutaneotrichosporon cavernicola</name>
    <dbReference type="NCBI Taxonomy" id="279322"/>
    <lineage>
        <taxon>Eukaryota</taxon>
        <taxon>Fungi</taxon>
        <taxon>Dikarya</taxon>
        <taxon>Basidiomycota</taxon>
        <taxon>Agaricomycotina</taxon>
        <taxon>Tremellomycetes</taxon>
        <taxon>Trichosporonales</taxon>
        <taxon>Trichosporonaceae</taxon>
        <taxon>Cutaneotrichosporon</taxon>
    </lineage>
</organism>
<feature type="compositionally biased region" description="Basic and acidic residues" evidence="1">
    <location>
        <begin position="123"/>
        <end position="138"/>
    </location>
</feature>
<dbReference type="EMBL" id="AP028213">
    <property type="protein sequence ID" value="BEI88791.1"/>
    <property type="molecule type" value="Genomic_DNA"/>
</dbReference>
<dbReference type="AlphaFoldDB" id="A0AA48KZM0"/>
<evidence type="ECO:0000256" key="1">
    <source>
        <dbReference type="SAM" id="MobiDB-lite"/>
    </source>
</evidence>
<gene>
    <name evidence="2" type="ORF">CcaverHIS019_0201530</name>
</gene>
<dbReference type="GeneID" id="85492662"/>
<reference evidence="2" key="1">
    <citation type="journal article" date="2023" name="BMC Genomics">
        <title>Chromosome-level genome assemblies of Cutaneotrichosporon spp. (Trichosporonales, Basidiomycota) reveal imbalanced evolution between nucleotide sequences and chromosome synteny.</title>
        <authorList>
            <person name="Kobayashi Y."/>
            <person name="Kayamori A."/>
            <person name="Aoki K."/>
            <person name="Shiwa Y."/>
            <person name="Matsutani M."/>
            <person name="Fujita N."/>
            <person name="Sugita T."/>
            <person name="Iwasaki W."/>
            <person name="Tanaka N."/>
            <person name="Takashima M."/>
        </authorList>
    </citation>
    <scope>NUCLEOTIDE SEQUENCE</scope>
    <source>
        <strain evidence="2">HIS019</strain>
    </source>
</reference>
<dbReference type="KEGG" id="ccac:CcaHIS019_0201530"/>
<proteinExistence type="predicted"/>
<name>A0AA48KZM0_9TREE</name>
<keyword evidence="3" id="KW-1185">Reference proteome</keyword>
<evidence type="ECO:0000313" key="3">
    <source>
        <dbReference type="Proteomes" id="UP001233271"/>
    </source>
</evidence>
<dbReference type="Proteomes" id="UP001233271">
    <property type="component" value="Chromosome 2"/>
</dbReference>
<feature type="compositionally biased region" description="Low complexity" evidence="1">
    <location>
        <begin position="96"/>
        <end position="117"/>
    </location>
</feature>
<sequence>MRYTYAGYDRLGGSGLGYNSYGNFRDSYGGFNSRASYGSGLSVYSQPSRRPSAASYRASYNVYDYSHEPPVRPAYTSRPAYTPNHCVREEYPANHTSYSSPNTNSNYTSSINPTNNPVNDDSNNLRHSPDANLHERNTRPGRRLGWLRMPLWLGPFLAMGIVSKRRGLFSGLFCQSPNALDNVKN</sequence>